<name>A0ACB9FN37_ARCLA</name>
<evidence type="ECO:0000313" key="2">
    <source>
        <dbReference type="Proteomes" id="UP001055879"/>
    </source>
</evidence>
<gene>
    <name evidence="1" type="ORF">L6452_03721</name>
</gene>
<organism evidence="1 2">
    <name type="scientific">Arctium lappa</name>
    <name type="common">Greater burdock</name>
    <name type="synonym">Lappa major</name>
    <dbReference type="NCBI Taxonomy" id="4217"/>
    <lineage>
        <taxon>Eukaryota</taxon>
        <taxon>Viridiplantae</taxon>
        <taxon>Streptophyta</taxon>
        <taxon>Embryophyta</taxon>
        <taxon>Tracheophyta</taxon>
        <taxon>Spermatophyta</taxon>
        <taxon>Magnoliopsida</taxon>
        <taxon>eudicotyledons</taxon>
        <taxon>Gunneridae</taxon>
        <taxon>Pentapetalae</taxon>
        <taxon>asterids</taxon>
        <taxon>campanulids</taxon>
        <taxon>Asterales</taxon>
        <taxon>Asteraceae</taxon>
        <taxon>Carduoideae</taxon>
        <taxon>Cardueae</taxon>
        <taxon>Arctiinae</taxon>
        <taxon>Arctium</taxon>
    </lineage>
</organism>
<dbReference type="Proteomes" id="UP001055879">
    <property type="component" value="Linkage Group LG01"/>
</dbReference>
<reference evidence="2" key="1">
    <citation type="journal article" date="2022" name="Mol. Ecol. Resour.">
        <title>The genomes of chicory, endive, great burdock and yacon provide insights into Asteraceae palaeo-polyploidization history and plant inulin production.</title>
        <authorList>
            <person name="Fan W."/>
            <person name="Wang S."/>
            <person name="Wang H."/>
            <person name="Wang A."/>
            <person name="Jiang F."/>
            <person name="Liu H."/>
            <person name="Zhao H."/>
            <person name="Xu D."/>
            <person name="Zhang Y."/>
        </authorList>
    </citation>
    <scope>NUCLEOTIDE SEQUENCE [LARGE SCALE GENOMIC DNA]</scope>
    <source>
        <strain evidence="2">cv. Niubang</strain>
    </source>
</reference>
<reference evidence="1 2" key="2">
    <citation type="journal article" date="2022" name="Mol. Ecol. Resour.">
        <title>The genomes of chicory, endive, great burdock and yacon provide insights into Asteraceae paleo-polyploidization history and plant inulin production.</title>
        <authorList>
            <person name="Fan W."/>
            <person name="Wang S."/>
            <person name="Wang H."/>
            <person name="Wang A."/>
            <person name="Jiang F."/>
            <person name="Liu H."/>
            <person name="Zhao H."/>
            <person name="Xu D."/>
            <person name="Zhang Y."/>
        </authorList>
    </citation>
    <scope>NUCLEOTIDE SEQUENCE [LARGE SCALE GENOMIC DNA]</scope>
    <source>
        <strain evidence="2">cv. Niubang</strain>
    </source>
</reference>
<comment type="caution">
    <text evidence="1">The sequence shown here is derived from an EMBL/GenBank/DDBJ whole genome shotgun (WGS) entry which is preliminary data.</text>
</comment>
<keyword evidence="2" id="KW-1185">Reference proteome</keyword>
<protein>
    <submittedName>
        <fullName evidence="1">Uncharacterized protein</fullName>
    </submittedName>
</protein>
<proteinExistence type="predicted"/>
<sequence>MDIFIGVVKKMGTLGFIFFDLGIQYFDSLQRDFKIKAKPDHFTCMVDLLGRAGPKNLELAEFATRNLLDCDPSNATGYVQLANVYATMRKWD</sequence>
<dbReference type="EMBL" id="CM042047">
    <property type="protein sequence ID" value="KAI3772534.1"/>
    <property type="molecule type" value="Genomic_DNA"/>
</dbReference>
<evidence type="ECO:0000313" key="1">
    <source>
        <dbReference type="EMBL" id="KAI3772534.1"/>
    </source>
</evidence>
<accession>A0ACB9FN37</accession>